<reference evidence="4" key="2">
    <citation type="submission" date="2015-01" db="EMBL/GenBank/DDBJ databases">
        <title>Evolutionary Origins and Diversification of the Mycorrhizal Mutualists.</title>
        <authorList>
            <consortium name="DOE Joint Genome Institute"/>
            <consortium name="Mycorrhizal Genomics Consortium"/>
            <person name="Kohler A."/>
            <person name="Kuo A."/>
            <person name="Nagy L.G."/>
            <person name="Floudas D."/>
            <person name="Copeland A."/>
            <person name="Barry K.W."/>
            <person name="Cichocki N."/>
            <person name="Veneault-Fourrey C."/>
            <person name="LaButti K."/>
            <person name="Lindquist E.A."/>
            <person name="Lipzen A."/>
            <person name="Lundell T."/>
            <person name="Morin E."/>
            <person name="Murat C."/>
            <person name="Riley R."/>
            <person name="Ohm R."/>
            <person name="Sun H."/>
            <person name="Tunlid A."/>
            <person name="Henrissat B."/>
            <person name="Grigoriev I.V."/>
            <person name="Hibbett D.S."/>
            <person name="Martin F."/>
        </authorList>
    </citation>
    <scope>NUCLEOTIDE SEQUENCE [LARGE SCALE GENOMIC DNA]</scope>
    <source>
        <strain evidence="4">MAFF 305830</strain>
    </source>
</reference>
<evidence type="ECO:0000256" key="1">
    <source>
        <dbReference type="SAM" id="MobiDB-lite"/>
    </source>
</evidence>
<dbReference type="GO" id="GO:0046404">
    <property type="term" value="F:ATP-dependent polydeoxyribonucleotide 5'-hydroxyl-kinase activity"/>
    <property type="evidence" value="ECO:0007669"/>
    <property type="project" value="TreeGrafter"/>
</dbReference>
<dbReference type="OrthoDB" id="3512845at2759"/>
<name>A0A0C3BCF2_SERVB</name>
<dbReference type="PANTHER" id="PTHR12083">
    <property type="entry name" value="BIFUNCTIONAL POLYNUCLEOTIDE PHOSPHATASE/KINASE"/>
    <property type="match status" value="1"/>
</dbReference>
<dbReference type="InterPro" id="IPR027417">
    <property type="entry name" value="P-loop_NTPase"/>
</dbReference>
<evidence type="ECO:0000313" key="3">
    <source>
        <dbReference type="EMBL" id="KIM34505.1"/>
    </source>
</evidence>
<evidence type="ECO:0000313" key="4">
    <source>
        <dbReference type="Proteomes" id="UP000054097"/>
    </source>
</evidence>
<keyword evidence="2" id="KW-1133">Transmembrane helix</keyword>
<dbReference type="STRING" id="933852.A0A0C3BCF2"/>
<dbReference type="GO" id="GO:0003690">
    <property type="term" value="F:double-stranded DNA binding"/>
    <property type="evidence" value="ECO:0007669"/>
    <property type="project" value="TreeGrafter"/>
</dbReference>
<gene>
    <name evidence="3" type="ORF">M408DRAFT_325891</name>
</gene>
<accession>A0A0C3BCF2</accession>
<dbReference type="SUPFAM" id="SSF52540">
    <property type="entry name" value="P-loop containing nucleoside triphosphate hydrolases"/>
    <property type="match status" value="1"/>
</dbReference>
<sequence length="235" mass="26560">MDLVDAPEVKENPGNAEEINDDYHPQGQVLIILVGLIGSGKTTFSKAVEAYFPLFERRNQDELKDRKRVERLVIKSLSDGRSAIVDRTNIDSRQRKIWIDIARRFNGVSVWVITMNTPYKVCAERLRTRIDHPTIKSFGVAQSVLNRFKSEFETPSLLEDFDRMYDLEPHTTGVWTRQDIIKVLHEIETSPSTRLESQKSSLGGDLALYVGLPVAIAISAIGAAHHFLSKPSSNR</sequence>
<dbReference type="Proteomes" id="UP000054097">
    <property type="component" value="Unassembled WGS sequence"/>
</dbReference>
<evidence type="ECO:0000256" key="2">
    <source>
        <dbReference type="SAM" id="Phobius"/>
    </source>
</evidence>
<feature type="region of interest" description="Disordered" evidence="1">
    <location>
        <begin position="1"/>
        <end position="20"/>
    </location>
</feature>
<dbReference type="GO" id="GO:0006281">
    <property type="term" value="P:DNA repair"/>
    <property type="evidence" value="ECO:0007669"/>
    <property type="project" value="TreeGrafter"/>
</dbReference>
<dbReference type="HOGENOM" id="CLU_073629_1_0_1"/>
<feature type="transmembrane region" description="Helical" evidence="2">
    <location>
        <begin position="206"/>
        <end position="228"/>
    </location>
</feature>
<dbReference type="Gene3D" id="3.40.50.300">
    <property type="entry name" value="P-loop containing nucleotide triphosphate hydrolases"/>
    <property type="match status" value="1"/>
</dbReference>
<evidence type="ECO:0008006" key="5">
    <source>
        <dbReference type="Google" id="ProtNLM"/>
    </source>
</evidence>
<organism evidence="3 4">
    <name type="scientific">Serendipita vermifera MAFF 305830</name>
    <dbReference type="NCBI Taxonomy" id="933852"/>
    <lineage>
        <taxon>Eukaryota</taxon>
        <taxon>Fungi</taxon>
        <taxon>Dikarya</taxon>
        <taxon>Basidiomycota</taxon>
        <taxon>Agaricomycotina</taxon>
        <taxon>Agaricomycetes</taxon>
        <taxon>Sebacinales</taxon>
        <taxon>Serendipitaceae</taxon>
        <taxon>Serendipita</taxon>
    </lineage>
</organism>
<keyword evidence="4" id="KW-1185">Reference proteome</keyword>
<dbReference type="GO" id="GO:0046403">
    <property type="term" value="F:polynucleotide 3'-phosphatase activity"/>
    <property type="evidence" value="ECO:0007669"/>
    <property type="project" value="TreeGrafter"/>
</dbReference>
<dbReference type="EMBL" id="KN824277">
    <property type="protein sequence ID" value="KIM34505.1"/>
    <property type="molecule type" value="Genomic_DNA"/>
</dbReference>
<dbReference type="Pfam" id="PF13671">
    <property type="entry name" value="AAA_33"/>
    <property type="match status" value="1"/>
</dbReference>
<dbReference type="AlphaFoldDB" id="A0A0C3BCF2"/>
<protein>
    <recommendedName>
        <fullName evidence="5">P-loop containing nucleoside triphosphate hydrolase protein</fullName>
    </recommendedName>
</protein>
<keyword evidence="2" id="KW-0472">Membrane</keyword>
<keyword evidence="2" id="KW-0812">Transmembrane</keyword>
<dbReference type="PANTHER" id="PTHR12083:SF9">
    <property type="entry name" value="BIFUNCTIONAL POLYNUCLEOTIDE PHOSPHATASE_KINASE"/>
    <property type="match status" value="1"/>
</dbReference>
<proteinExistence type="predicted"/>
<reference evidence="3 4" key="1">
    <citation type="submission" date="2014-04" db="EMBL/GenBank/DDBJ databases">
        <authorList>
            <consortium name="DOE Joint Genome Institute"/>
            <person name="Kuo A."/>
            <person name="Zuccaro A."/>
            <person name="Kohler A."/>
            <person name="Nagy L.G."/>
            <person name="Floudas D."/>
            <person name="Copeland A."/>
            <person name="Barry K.W."/>
            <person name="Cichocki N."/>
            <person name="Veneault-Fourrey C."/>
            <person name="LaButti K."/>
            <person name="Lindquist E.A."/>
            <person name="Lipzen A."/>
            <person name="Lundell T."/>
            <person name="Morin E."/>
            <person name="Murat C."/>
            <person name="Sun H."/>
            <person name="Tunlid A."/>
            <person name="Henrissat B."/>
            <person name="Grigoriev I.V."/>
            <person name="Hibbett D.S."/>
            <person name="Martin F."/>
            <person name="Nordberg H.P."/>
            <person name="Cantor M.N."/>
            <person name="Hua S.X."/>
        </authorList>
    </citation>
    <scope>NUCLEOTIDE SEQUENCE [LARGE SCALE GENOMIC DNA]</scope>
    <source>
        <strain evidence="3 4">MAFF 305830</strain>
    </source>
</reference>